<evidence type="ECO:0000256" key="6">
    <source>
        <dbReference type="ARBA" id="ARBA00037968"/>
    </source>
</evidence>
<dbReference type="GeneID" id="41985707"/>
<protein>
    <submittedName>
        <fullName evidence="9">Putative transporter</fullName>
    </submittedName>
</protein>
<keyword evidence="10" id="KW-1185">Reference proteome</keyword>
<evidence type="ECO:0000256" key="5">
    <source>
        <dbReference type="ARBA" id="ARBA00023136"/>
    </source>
</evidence>
<feature type="transmembrane region" description="Helical" evidence="7">
    <location>
        <begin position="161"/>
        <end position="180"/>
    </location>
</feature>
<feature type="transmembrane region" description="Helical" evidence="7">
    <location>
        <begin position="334"/>
        <end position="354"/>
    </location>
</feature>
<dbReference type="AlphaFoldDB" id="A0A8H8R1G9"/>
<feature type="transmembrane region" description="Helical" evidence="7">
    <location>
        <begin position="267"/>
        <end position="291"/>
    </location>
</feature>
<dbReference type="OrthoDB" id="3639251at2759"/>
<dbReference type="PANTHER" id="PTHR43791:SF15">
    <property type="entry name" value="TRANSPORTER SEO1-RELATED"/>
    <property type="match status" value="1"/>
</dbReference>
<evidence type="ECO:0000313" key="9">
    <source>
        <dbReference type="EMBL" id="TVY26030.1"/>
    </source>
</evidence>
<dbReference type="Gene3D" id="1.20.1250.20">
    <property type="entry name" value="MFS general substrate transporter like domains"/>
    <property type="match status" value="1"/>
</dbReference>
<accession>A0A8H8R1G9</accession>
<feature type="transmembrane region" description="Helical" evidence="7">
    <location>
        <begin position="70"/>
        <end position="92"/>
    </location>
</feature>
<dbReference type="InterPro" id="IPR036259">
    <property type="entry name" value="MFS_trans_sf"/>
</dbReference>
<evidence type="ECO:0000256" key="2">
    <source>
        <dbReference type="ARBA" id="ARBA00022448"/>
    </source>
</evidence>
<dbReference type="PROSITE" id="PS50850">
    <property type="entry name" value="MFS"/>
    <property type="match status" value="1"/>
</dbReference>
<organism evidence="9 10">
    <name type="scientific">Lachnellula hyalina</name>
    <dbReference type="NCBI Taxonomy" id="1316788"/>
    <lineage>
        <taxon>Eukaryota</taxon>
        <taxon>Fungi</taxon>
        <taxon>Dikarya</taxon>
        <taxon>Ascomycota</taxon>
        <taxon>Pezizomycotina</taxon>
        <taxon>Leotiomycetes</taxon>
        <taxon>Helotiales</taxon>
        <taxon>Lachnaceae</taxon>
        <taxon>Lachnellula</taxon>
    </lineage>
</organism>
<dbReference type="GO" id="GO:0022857">
    <property type="term" value="F:transmembrane transporter activity"/>
    <property type="evidence" value="ECO:0007669"/>
    <property type="project" value="InterPro"/>
</dbReference>
<keyword evidence="4 7" id="KW-1133">Transmembrane helix</keyword>
<dbReference type="InterPro" id="IPR011701">
    <property type="entry name" value="MFS"/>
</dbReference>
<reference evidence="9 10" key="1">
    <citation type="submission" date="2018-05" db="EMBL/GenBank/DDBJ databases">
        <title>Genome sequencing and assembly of the regulated plant pathogen Lachnellula willkommii and related sister species for the development of diagnostic species identification markers.</title>
        <authorList>
            <person name="Giroux E."/>
            <person name="Bilodeau G."/>
        </authorList>
    </citation>
    <scope>NUCLEOTIDE SEQUENCE [LARGE SCALE GENOMIC DNA]</scope>
    <source>
        <strain evidence="9 10">CBS 185.66</strain>
    </source>
</reference>
<keyword evidence="5 7" id="KW-0472">Membrane</keyword>
<dbReference type="RefSeq" id="XP_031004818.1">
    <property type="nucleotide sequence ID" value="XM_031150453.1"/>
</dbReference>
<evidence type="ECO:0000256" key="4">
    <source>
        <dbReference type="ARBA" id="ARBA00022989"/>
    </source>
</evidence>
<evidence type="ECO:0000256" key="7">
    <source>
        <dbReference type="SAM" id="Phobius"/>
    </source>
</evidence>
<proteinExistence type="inferred from homology"/>
<comment type="caution">
    <text evidence="9">The sequence shown here is derived from an EMBL/GenBank/DDBJ whole genome shotgun (WGS) entry which is preliminary data.</text>
</comment>
<gene>
    <name evidence="9" type="primary">SEO1_0</name>
    <name evidence="9" type="ORF">LHYA1_G005509</name>
</gene>
<name>A0A8H8R1G9_9HELO</name>
<keyword evidence="2" id="KW-0813">Transport</keyword>
<evidence type="ECO:0000256" key="3">
    <source>
        <dbReference type="ARBA" id="ARBA00022692"/>
    </source>
</evidence>
<dbReference type="GO" id="GO:0016020">
    <property type="term" value="C:membrane"/>
    <property type="evidence" value="ECO:0007669"/>
    <property type="project" value="UniProtKB-SubCell"/>
</dbReference>
<feature type="transmembrane region" description="Helical" evidence="7">
    <location>
        <begin position="311"/>
        <end position="329"/>
    </location>
</feature>
<dbReference type="SUPFAM" id="SSF103473">
    <property type="entry name" value="MFS general substrate transporter"/>
    <property type="match status" value="1"/>
</dbReference>
<dbReference type="PANTHER" id="PTHR43791">
    <property type="entry name" value="PERMEASE-RELATED"/>
    <property type="match status" value="1"/>
</dbReference>
<feature type="transmembrane region" description="Helical" evidence="7">
    <location>
        <begin position="192"/>
        <end position="215"/>
    </location>
</feature>
<comment type="similarity">
    <text evidence="6">Belongs to the major facilitator superfamily. Allantoate permease family.</text>
</comment>
<sequence length="452" mass="51579">MYDKRQKRAWYHWYAESDSPEERKLIRKLDLLIVPYAFLGYWIKFIDQTNITNAYVSGLSEELGFHGNQLVQLGVVYTVGSVVGQLPCAYLFPRFPMHYLIPSFEIGWGIFTLLQYRAQGYSELMAYRFIIGLFEAVYFPGVHYVLGSWYRGDEIGRRGGLFYVGLTLGTLTAGLIQSGTSANLDGVDGLSGWRWMFIITALMTIPVGIAGVFLWPGTPDKPNRWFLTPAEVELSRTRLNKGISKDASGVHLTTWQRLQYIFTDWKIYTLVLWGIIYWNINATSYGGYLLWLKSLKRYSKAQLNEYGSTSPAVGIFYVLFINFGSDLFLGRTGAITLSCTINIISLIILTIWNVPEAAKWVAFNMQYAQFGMSSVFYGWVNDILRNDPKERAFTLVLVNAISQSTTAWIPLFTFPTKEGPKFRKGYSYALAMSVVLILYTVLVIKPLHRRQE</sequence>
<feature type="transmembrane region" description="Helical" evidence="7">
    <location>
        <begin position="392"/>
        <end position="414"/>
    </location>
</feature>
<feature type="transmembrane region" description="Helical" evidence="7">
    <location>
        <begin position="124"/>
        <end position="149"/>
    </location>
</feature>
<feature type="transmembrane region" description="Helical" evidence="7">
    <location>
        <begin position="360"/>
        <end position="380"/>
    </location>
</feature>
<dbReference type="EMBL" id="QGMH01000079">
    <property type="protein sequence ID" value="TVY26030.1"/>
    <property type="molecule type" value="Genomic_DNA"/>
</dbReference>
<dbReference type="Proteomes" id="UP000431533">
    <property type="component" value="Unassembled WGS sequence"/>
</dbReference>
<feature type="transmembrane region" description="Helical" evidence="7">
    <location>
        <begin position="426"/>
        <end position="444"/>
    </location>
</feature>
<comment type="subcellular location">
    <subcellularLocation>
        <location evidence="1">Membrane</location>
        <topology evidence="1">Multi-pass membrane protein</topology>
    </subcellularLocation>
</comment>
<evidence type="ECO:0000259" key="8">
    <source>
        <dbReference type="PROSITE" id="PS50850"/>
    </source>
</evidence>
<dbReference type="InterPro" id="IPR020846">
    <property type="entry name" value="MFS_dom"/>
</dbReference>
<keyword evidence="3 7" id="KW-0812">Transmembrane</keyword>
<feature type="domain" description="Major facilitator superfamily (MFS) profile" evidence="8">
    <location>
        <begin position="33"/>
        <end position="452"/>
    </location>
</feature>
<evidence type="ECO:0000256" key="1">
    <source>
        <dbReference type="ARBA" id="ARBA00004141"/>
    </source>
</evidence>
<dbReference type="Pfam" id="PF07690">
    <property type="entry name" value="MFS_1"/>
    <property type="match status" value="1"/>
</dbReference>
<dbReference type="FunFam" id="1.20.1250.20:FF:000065">
    <property type="entry name" value="Putative MFS pantothenate transporter"/>
    <property type="match status" value="1"/>
</dbReference>
<evidence type="ECO:0000313" key="10">
    <source>
        <dbReference type="Proteomes" id="UP000431533"/>
    </source>
</evidence>